<reference evidence="2" key="1">
    <citation type="journal article" date="2020" name="Stud. Mycol.">
        <title>101 Dothideomycetes genomes: a test case for predicting lifestyles and emergence of pathogens.</title>
        <authorList>
            <person name="Haridas S."/>
            <person name="Albert R."/>
            <person name="Binder M."/>
            <person name="Bloem J."/>
            <person name="Labutti K."/>
            <person name="Salamov A."/>
            <person name="Andreopoulos B."/>
            <person name="Baker S."/>
            <person name="Barry K."/>
            <person name="Bills G."/>
            <person name="Bluhm B."/>
            <person name="Cannon C."/>
            <person name="Castanera R."/>
            <person name="Culley D."/>
            <person name="Daum C."/>
            <person name="Ezra D."/>
            <person name="Gonzalez J."/>
            <person name="Henrissat B."/>
            <person name="Kuo A."/>
            <person name="Liang C."/>
            <person name="Lipzen A."/>
            <person name="Lutzoni F."/>
            <person name="Magnuson J."/>
            <person name="Mondo S."/>
            <person name="Nolan M."/>
            <person name="Ohm R."/>
            <person name="Pangilinan J."/>
            <person name="Park H.-J."/>
            <person name="Ramirez L."/>
            <person name="Alfaro M."/>
            <person name="Sun H."/>
            <person name="Tritt A."/>
            <person name="Yoshinaga Y."/>
            <person name="Zwiers L.-H."/>
            <person name="Turgeon B."/>
            <person name="Goodwin S."/>
            <person name="Spatafora J."/>
            <person name="Crous P."/>
            <person name="Grigoriev I."/>
        </authorList>
    </citation>
    <scope>NUCLEOTIDE SEQUENCE</scope>
    <source>
        <strain evidence="2">CBS 116005</strain>
    </source>
</reference>
<gene>
    <name evidence="2" type="ORF">EJ03DRAFT_371586</name>
</gene>
<dbReference type="EMBL" id="ML995812">
    <property type="protein sequence ID" value="KAF2773153.1"/>
    <property type="molecule type" value="Genomic_DNA"/>
</dbReference>
<feature type="region of interest" description="Disordered" evidence="1">
    <location>
        <begin position="339"/>
        <end position="361"/>
    </location>
</feature>
<accession>A0A6G1LJL5</accession>
<dbReference type="Proteomes" id="UP000799436">
    <property type="component" value="Unassembled WGS sequence"/>
</dbReference>
<evidence type="ECO:0000256" key="1">
    <source>
        <dbReference type="SAM" id="MobiDB-lite"/>
    </source>
</evidence>
<feature type="region of interest" description="Disordered" evidence="1">
    <location>
        <begin position="43"/>
        <end position="86"/>
    </location>
</feature>
<proteinExistence type="predicted"/>
<evidence type="ECO:0000313" key="3">
    <source>
        <dbReference type="Proteomes" id="UP000799436"/>
    </source>
</evidence>
<keyword evidence="3" id="KW-1185">Reference proteome</keyword>
<name>A0A6G1LJL5_9PEZI</name>
<dbReference type="OrthoDB" id="1044435at2759"/>
<dbReference type="AlphaFoldDB" id="A0A6G1LJL5"/>
<organism evidence="2 3">
    <name type="scientific">Teratosphaeria nubilosa</name>
    <dbReference type="NCBI Taxonomy" id="161662"/>
    <lineage>
        <taxon>Eukaryota</taxon>
        <taxon>Fungi</taxon>
        <taxon>Dikarya</taxon>
        <taxon>Ascomycota</taxon>
        <taxon>Pezizomycotina</taxon>
        <taxon>Dothideomycetes</taxon>
        <taxon>Dothideomycetidae</taxon>
        <taxon>Mycosphaerellales</taxon>
        <taxon>Teratosphaeriaceae</taxon>
        <taxon>Teratosphaeria</taxon>
    </lineage>
</organism>
<evidence type="ECO:0000313" key="2">
    <source>
        <dbReference type="EMBL" id="KAF2773153.1"/>
    </source>
</evidence>
<protein>
    <submittedName>
        <fullName evidence="2">Uncharacterized protein</fullName>
    </submittedName>
</protein>
<sequence>MPNFNKHYVLSAYTTSYMPSRPLLSDYIEADHILARMHWHDLRHPPSTKGNPIPQLDGRDLEDQSEAAVTEDTPEPPTRECEIPYGNDDAADIKAELPRPDILVYVNNEPTSAADDDGDDNNIFPVQIPFLTHGLCTAGYQRALQTRLKTADIRPHGCWDTTPYKPVFIHDILMQPGSLANIIGDLSPEQLITRMTPALLPGHYPHVDSDTHLPFILPSANPSDYVQGMLLVGEGRNGRKAIHRHYTAALPHTHRVQLPVQIDVLVPVPEHETRVFPGQRWKLKRRTVMARVWVARGEGLAWRVGGGRWSLGGYLGGEMDGGQRMDLREAGEWEDCEVEVAGTGEEEEEEEKEEEEEEEEREVVVGGWGLLDYGRCKGFAGW</sequence>